<proteinExistence type="predicted"/>
<evidence type="ECO:0000256" key="1">
    <source>
        <dbReference type="SAM" id="MobiDB-lite"/>
    </source>
</evidence>
<dbReference type="EMBL" id="LHYE01000004">
    <property type="protein sequence ID" value="KXB07644.1"/>
    <property type="molecule type" value="Genomic_DNA"/>
</dbReference>
<name>A0A133VMG6_9EURY</name>
<evidence type="ECO:0000313" key="2">
    <source>
        <dbReference type="EMBL" id="KXB07644.1"/>
    </source>
</evidence>
<protein>
    <recommendedName>
        <fullName evidence="4">Transposase IS66 C-terminal domain-containing protein</fullName>
    </recommendedName>
</protein>
<feature type="region of interest" description="Disordered" evidence="1">
    <location>
        <begin position="55"/>
        <end position="94"/>
    </location>
</feature>
<reference evidence="2 3" key="1">
    <citation type="journal article" date="2016" name="Sci. Rep.">
        <title>Metabolic traits of an uncultured archaeal lineage -MSBL1- from brine pools of the Red Sea.</title>
        <authorList>
            <person name="Mwirichia R."/>
            <person name="Alam I."/>
            <person name="Rashid M."/>
            <person name="Vinu M."/>
            <person name="Ba-Alawi W."/>
            <person name="Anthony Kamau A."/>
            <person name="Kamanda Ngugi D."/>
            <person name="Goker M."/>
            <person name="Klenk H.P."/>
            <person name="Bajic V."/>
            <person name="Stingl U."/>
        </authorList>
    </citation>
    <scope>NUCLEOTIDE SEQUENCE [LARGE SCALE GENOMIC DNA]</scope>
    <source>
        <strain evidence="2">SCGC-AAA382A20</strain>
    </source>
</reference>
<evidence type="ECO:0008006" key="4">
    <source>
        <dbReference type="Google" id="ProtNLM"/>
    </source>
</evidence>
<dbReference type="Proteomes" id="UP000070263">
    <property type="component" value="Unassembled WGS sequence"/>
</dbReference>
<organism evidence="2 3">
    <name type="scientific">candidate division MSBL1 archaeon SCGC-AAA382A20</name>
    <dbReference type="NCBI Taxonomy" id="1698280"/>
    <lineage>
        <taxon>Archaea</taxon>
        <taxon>Methanobacteriati</taxon>
        <taxon>Methanobacteriota</taxon>
        <taxon>candidate division MSBL1</taxon>
    </lineage>
</organism>
<comment type="caution">
    <text evidence="2">The sequence shown here is derived from an EMBL/GenBank/DDBJ whole genome shotgun (WGS) entry which is preliminary data.</text>
</comment>
<accession>A0A133VMG6</accession>
<gene>
    <name evidence="2" type="ORF">AKJ51_00825</name>
</gene>
<evidence type="ECO:0000313" key="3">
    <source>
        <dbReference type="Proteomes" id="UP000070263"/>
    </source>
</evidence>
<dbReference type="AlphaFoldDB" id="A0A133VMG6"/>
<keyword evidence="3" id="KW-1185">Reference proteome</keyword>
<sequence>MFSIIQTCQMNDISPRAYLDYYFTECEKRRAAPGETEIESFLPHKLTDRVKEKLGMAGRNANPVRRTAQFEDEPTPDSAACPASARSPGVRQAA</sequence>